<dbReference type="Pfam" id="PF00753">
    <property type="entry name" value="Lactamase_B"/>
    <property type="match status" value="1"/>
</dbReference>
<dbReference type="PANTHER" id="PTHR13754:SF13">
    <property type="entry name" value="METALLO-BETA-LACTAMASE SUPERFAMILY PROTEIN (AFU_ORTHOLOGUE AFUA_3G07630)"/>
    <property type="match status" value="1"/>
</dbReference>
<dbReference type="InterPro" id="IPR001279">
    <property type="entry name" value="Metallo-B-lactamas"/>
</dbReference>
<name>A0A1G8PAW5_9CLOT</name>
<protein>
    <submittedName>
        <fullName evidence="2">7,8-dihydropterin-6-yl-methyl-4-(Beta-D-ribofuranosyl)aminobenzene 5'-phosphate synthase</fullName>
    </submittedName>
</protein>
<dbReference type="RefSeq" id="WP_031576631.1">
    <property type="nucleotide sequence ID" value="NZ_FNDZ01000005.1"/>
</dbReference>
<feature type="domain" description="Metallo-beta-lactamase" evidence="1">
    <location>
        <begin position="20"/>
        <end position="210"/>
    </location>
</feature>
<evidence type="ECO:0000313" key="2">
    <source>
        <dbReference type="EMBL" id="SDI89476.1"/>
    </source>
</evidence>
<dbReference type="AlphaFoldDB" id="A0A1G8PAW5"/>
<dbReference type="Gene3D" id="3.60.15.10">
    <property type="entry name" value="Ribonuclease Z/Hydroxyacylglutathione hydrolase-like"/>
    <property type="match status" value="1"/>
</dbReference>
<organism evidence="2 3">
    <name type="scientific">Proteiniclasticum ruminis</name>
    <dbReference type="NCBI Taxonomy" id="398199"/>
    <lineage>
        <taxon>Bacteria</taxon>
        <taxon>Bacillati</taxon>
        <taxon>Bacillota</taxon>
        <taxon>Clostridia</taxon>
        <taxon>Eubacteriales</taxon>
        <taxon>Clostridiaceae</taxon>
        <taxon>Proteiniclasticum</taxon>
    </lineage>
</organism>
<evidence type="ECO:0000313" key="3">
    <source>
        <dbReference type="Proteomes" id="UP000183255"/>
    </source>
</evidence>
<evidence type="ECO:0000259" key="1">
    <source>
        <dbReference type="SMART" id="SM00849"/>
    </source>
</evidence>
<proteinExistence type="predicted"/>
<dbReference type="PANTHER" id="PTHR13754">
    <property type="entry name" value="METALLO-BETA-LACTAMASE SUPERFAMILY PROTEIN"/>
    <property type="match status" value="1"/>
</dbReference>
<accession>A0A1G8PAW5</accession>
<dbReference type="InterPro" id="IPR052926">
    <property type="entry name" value="Metallo-beta-lactamase_dom"/>
</dbReference>
<sequence length="273" mass="31385">MKVTVLLENDLERQDLKNAHGLSFYIETEEKKVLFDFGPDDSFMRNAEKLGIDLKEVDLAVLSHGHQDHGGGLSEFLHYNKKAKVYIQEEAFLPHYSKRENGEMNPLGIEETLKHHPQVVLLQGDHVISEKLQLLSVVDRKDMLPPGNETLYMEKGGKILPDDFQHEQHLVVREGEKTYLFFGCGHQGILNILSTMEDKVNCKTDAVFGGFHIKKPSKVHPDPLYVEHLARRLSEKEVKYYTCHCTGRKMYAKLQETLKKDIDYVRTGRVVEI</sequence>
<dbReference type="Proteomes" id="UP000183255">
    <property type="component" value="Unassembled WGS sequence"/>
</dbReference>
<reference evidence="2 3" key="1">
    <citation type="submission" date="2016-10" db="EMBL/GenBank/DDBJ databases">
        <authorList>
            <person name="de Groot N.N."/>
        </authorList>
    </citation>
    <scope>NUCLEOTIDE SEQUENCE [LARGE SCALE GENOMIC DNA]</scope>
    <source>
        <strain evidence="2 3">CGMCC 1.5058</strain>
    </source>
</reference>
<dbReference type="SUPFAM" id="SSF56281">
    <property type="entry name" value="Metallo-hydrolase/oxidoreductase"/>
    <property type="match status" value="1"/>
</dbReference>
<dbReference type="CDD" id="cd07713">
    <property type="entry name" value="DHPS-like_MBL-fold"/>
    <property type="match status" value="1"/>
</dbReference>
<dbReference type="GO" id="GO:0016740">
    <property type="term" value="F:transferase activity"/>
    <property type="evidence" value="ECO:0007669"/>
    <property type="project" value="TreeGrafter"/>
</dbReference>
<gene>
    <name evidence="2" type="ORF">SAMN05421804_10543</name>
</gene>
<dbReference type="InterPro" id="IPR036866">
    <property type="entry name" value="RibonucZ/Hydroxyglut_hydro"/>
</dbReference>
<dbReference type="InterPro" id="IPR041712">
    <property type="entry name" value="DHPS-like_MBL-fold"/>
</dbReference>
<dbReference type="EMBL" id="FNDZ01000005">
    <property type="protein sequence ID" value="SDI89476.1"/>
    <property type="molecule type" value="Genomic_DNA"/>
</dbReference>
<dbReference type="SMART" id="SM00849">
    <property type="entry name" value="Lactamase_B"/>
    <property type="match status" value="1"/>
</dbReference>